<dbReference type="OrthoDB" id="9812787at2"/>
<organism evidence="3 4">
    <name type="scientific">Clostridium celatum DSM 1785</name>
    <dbReference type="NCBI Taxonomy" id="545697"/>
    <lineage>
        <taxon>Bacteria</taxon>
        <taxon>Bacillati</taxon>
        <taxon>Bacillota</taxon>
        <taxon>Clostridia</taxon>
        <taxon>Eubacteriales</taxon>
        <taxon>Clostridiaceae</taxon>
        <taxon>Clostridium</taxon>
    </lineage>
</organism>
<dbReference type="EMBL" id="AMEZ01000048">
    <property type="protein sequence ID" value="EKY26969.1"/>
    <property type="molecule type" value="Genomic_DNA"/>
</dbReference>
<evidence type="ECO:0000313" key="3">
    <source>
        <dbReference type="EMBL" id="EKY26969.1"/>
    </source>
</evidence>
<protein>
    <submittedName>
        <fullName evidence="3">S4 domain protein</fullName>
    </submittedName>
</protein>
<comment type="caution">
    <text evidence="3">The sequence shown here is derived from an EMBL/GenBank/DDBJ whole genome shotgun (WGS) entry which is preliminary data.</text>
</comment>
<dbReference type="CDD" id="cd00165">
    <property type="entry name" value="S4"/>
    <property type="match status" value="1"/>
</dbReference>
<dbReference type="GO" id="GO:0003723">
    <property type="term" value="F:RNA binding"/>
    <property type="evidence" value="ECO:0007669"/>
    <property type="project" value="UniProtKB-KW"/>
</dbReference>
<dbReference type="PANTHER" id="PTHR13633">
    <property type="entry name" value="MITOCHONDRIAL TRANSCRIPTION RESCUE FACTOR 1"/>
    <property type="match status" value="1"/>
</dbReference>
<dbReference type="STRING" id="545697.HMPREF0216_01572"/>
<dbReference type="PANTHER" id="PTHR13633:SF3">
    <property type="entry name" value="MITOCHONDRIAL TRANSCRIPTION RESCUE FACTOR 1"/>
    <property type="match status" value="1"/>
</dbReference>
<proteinExistence type="predicted"/>
<dbReference type="Gene3D" id="3.10.290.10">
    <property type="entry name" value="RNA-binding S4 domain"/>
    <property type="match status" value="1"/>
</dbReference>
<dbReference type="Pfam" id="PF17774">
    <property type="entry name" value="YlmH_RBD"/>
    <property type="match status" value="1"/>
</dbReference>
<dbReference type="SMART" id="SM00363">
    <property type="entry name" value="S4"/>
    <property type="match status" value="1"/>
</dbReference>
<dbReference type="Gene3D" id="3.30.70.330">
    <property type="match status" value="1"/>
</dbReference>
<dbReference type="eggNOG" id="COG2302">
    <property type="taxonomic scope" value="Bacteria"/>
</dbReference>
<dbReference type="Pfam" id="PF01479">
    <property type="entry name" value="S4"/>
    <property type="match status" value="1"/>
</dbReference>
<accession>L1QG39</accession>
<reference evidence="3 4" key="1">
    <citation type="submission" date="2012-05" db="EMBL/GenBank/DDBJ databases">
        <authorList>
            <person name="Weinstock G."/>
            <person name="Sodergren E."/>
            <person name="Lobos E.A."/>
            <person name="Fulton L."/>
            <person name="Fulton R."/>
            <person name="Courtney L."/>
            <person name="Fronick C."/>
            <person name="O'Laughlin M."/>
            <person name="Godfrey J."/>
            <person name="Wilson R.M."/>
            <person name="Miner T."/>
            <person name="Farmer C."/>
            <person name="Delehaunty K."/>
            <person name="Cordes M."/>
            <person name="Minx P."/>
            <person name="Tomlinson C."/>
            <person name="Chen J."/>
            <person name="Wollam A."/>
            <person name="Pepin K.H."/>
            <person name="Bhonagiri V."/>
            <person name="Zhang X."/>
            <person name="Suruliraj S."/>
            <person name="Warren W."/>
            <person name="Mitreva M."/>
            <person name="Mardis E.R."/>
            <person name="Wilson R.K."/>
        </authorList>
    </citation>
    <scope>NUCLEOTIDE SEQUENCE [LARGE SCALE GENOMIC DNA]</scope>
    <source>
        <strain evidence="3 4">DSM 1785</strain>
    </source>
</reference>
<gene>
    <name evidence="3" type="ORF">HMPREF0216_01572</name>
</gene>
<dbReference type="PATRIC" id="fig|545697.3.peg.1547"/>
<dbReference type="InterPro" id="IPR002942">
    <property type="entry name" value="S4_RNA-bd"/>
</dbReference>
<keyword evidence="4" id="KW-1185">Reference proteome</keyword>
<dbReference type="AlphaFoldDB" id="L1QG39"/>
<dbReference type="InterPro" id="IPR012677">
    <property type="entry name" value="Nucleotide-bd_a/b_plait_sf"/>
</dbReference>
<evidence type="ECO:0000313" key="4">
    <source>
        <dbReference type="Proteomes" id="UP000010420"/>
    </source>
</evidence>
<evidence type="ECO:0000256" key="1">
    <source>
        <dbReference type="PROSITE-ProRule" id="PRU00182"/>
    </source>
</evidence>
<sequence length="255" mass="29253">MISKDDILKNFSKEDIEDVIKVYECMNIAYLKDIPTFTKFFCKPNIWMYFIKEFNSNNFSVKAECGLDEGDRKILSFNNIYSIPYPYKILKISNSSKFNKLTHRDYLGALMALGLERDKLGDLRVNDDYAIVPVYEELADYICTELKLVNKAPVKVCEIFEEDLPKANFKEETIIIPSLRLDNFVSKLSNVSRGKAITLIDTNKVLVDYAKVKGKSQEIKEGQRITISGTGKFLVGNIMGNTKSGRYKINIKKYI</sequence>
<dbReference type="Proteomes" id="UP000010420">
    <property type="component" value="Unassembled WGS sequence"/>
</dbReference>
<dbReference type="HOGENOM" id="CLU_075687_1_0_9"/>
<dbReference type="RefSeq" id="WP_005213027.1">
    <property type="nucleotide sequence ID" value="NZ_KB291640.1"/>
</dbReference>
<evidence type="ECO:0000259" key="2">
    <source>
        <dbReference type="SMART" id="SM00363"/>
    </source>
</evidence>
<feature type="domain" description="RNA-binding S4" evidence="2">
    <location>
        <begin position="179"/>
        <end position="236"/>
    </location>
</feature>
<name>L1QG39_9CLOT</name>
<dbReference type="InterPro" id="IPR040591">
    <property type="entry name" value="RqcP2_RBD"/>
</dbReference>
<dbReference type="SUPFAM" id="SSF55174">
    <property type="entry name" value="Alpha-L RNA-binding motif"/>
    <property type="match status" value="1"/>
</dbReference>
<dbReference type="PROSITE" id="PS50889">
    <property type="entry name" value="S4"/>
    <property type="match status" value="1"/>
</dbReference>
<dbReference type="InterPro" id="IPR036986">
    <property type="entry name" value="S4_RNA-bd_sf"/>
</dbReference>
<keyword evidence="1" id="KW-0694">RNA-binding</keyword>